<evidence type="ECO:0000259" key="5">
    <source>
        <dbReference type="Pfam" id="PF04225"/>
    </source>
</evidence>
<evidence type="ECO:0000259" key="6">
    <source>
        <dbReference type="Pfam" id="PF19425"/>
    </source>
</evidence>
<comment type="cofactor">
    <cofactor evidence="1">
        <name>Zn(2+)</name>
        <dbReference type="ChEBI" id="CHEBI:29105"/>
    </cofactor>
</comment>
<feature type="compositionally biased region" description="Basic and acidic residues" evidence="3">
    <location>
        <begin position="12"/>
        <end position="21"/>
    </location>
</feature>
<keyword evidence="8" id="KW-1185">Reference proteome</keyword>
<evidence type="ECO:0000256" key="1">
    <source>
        <dbReference type="ARBA" id="ARBA00001947"/>
    </source>
</evidence>
<dbReference type="Proteomes" id="UP000753376">
    <property type="component" value="Unassembled WGS sequence"/>
</dbReference>
<evidence type="ECO:0000256" key="3">
    <source>
        <dbReference type="SAM" id="MobiDB-lite"/>
    </source>
</evidence>
<reference evidence="7 8" key="1">
    <citation type="submission" date="2021-05" db="EMBL/GenBank/DDBJ databases">
        <title>Draft genomes of bacteria isolated from model marine particles.</title>
        <authorList>
            <person name="Datta M.S."/>
            <person name="Schwartzman J.A."/>
            <person name="Enke T.N."/>
            <person name="Saavedra J."/>
            <person name="Cermak N."/>
            <person name="Cordero O.X."/>
        </authorList>
    </citation>
    <scope>NUCLEOTIDE SEQUENCE [LARGE SCALE GENOMIC DNA]</scope>
    <source>
        <strain evidence="7 8">D2M19</strain>
    </source>
</reference>
<dbReference type="InterPro" id="IPR016047">
    <property type="entry name" value="M23ase_b-sheet_dom"/>
</dbReference>
<feature type="domain" description="Csd3-like second N-terminal" evidence="6">
    <location>
        <begin position="137"/>
        <end position="257"/>
    </location>
</feature>
<evidence type="ECO:0000313" key="8">
    <source>
        <dbReference type="Proteomes" id="UP000753376"/>
    </source>
</evidence>
<evidence type="ECO:0000256" key="2">
    <source>
        <dbReference type="ARBA" id="ARBA00023049"/>
    </source>
</evidence>
<dbReference type="InterPro" id="IPR045834">
    <property type="entry name" value="Csd3_N2"/>
</dbReference>
<organism evidence="7 8">
    <name type="scientific">Marinobacter salexigens</name>
    <dbReference type="NCBI Taxonomy" id="1925763"/>
    <lineage>
        <taxon>Bacteria</taxon>
        <taxon>Pseudomonadati</taxon>
        <taxon>Pseudomonadota</taxon>
        <taxon>Gammaproteobacteria</taxon>
        <taxon>Pseudomonadales</taxon>
        <taxon>Marinobacteraceae</taxon>
        <taxon>Marinobacter</taxon>
    </lineage>
</organism>
<gene>
    <name evidence="7" type="ORF">KO508_11100</name>
</gene>
<dbReference type="PANTHER" id="PTHR21666">
    <property type="entry name" value="PEPTIDASE-RELATED"/>
    <property type="match status" value="1"/>
</dbReference>
<feature type="domain" description="Opacity-associated protein A LysM-like" evidence="5">
    <location>
        <begin position="51"/>
        <end position="131"/>
    </location>
</feature>
<dbReference type="InterPro" id="IPR007340">
    <property type="entry name" value="LysM_Opacity-associatedA"/>
</dbReference>
<dbReference type="EMBL" id="JAHKPV010000019">
    <property type="protein sequence ID" value="MBU2874548.1"/>
    <property type="molecule type" value="Genomic_DNA"/>
</dbReference>
<dbReference type="Pfam" id="PF01551">
    <property type="entry name" value="Peptidase_M23"/>
    <property type="match status" value="1"/>
</dbReference>
<dbReference type="Pfam" id="PF04225">
    <property type="entry name" value="LysM_OapA"/>
    <property type="match status" value="1"/>
</dbReference>
<comment type="caution">
    <text evidence="7">The sequence shown here is derived from an EMBL/GenBank/DDBJ whole genome shotgun (WGS) entry which is preliminary data.</text>
</comment>
<keyword evidence="2" id="KW-0482">Metalloprotease</keyword>
<dbReference type="InterPro" id="IPR050570">
    <property type="entry name" value="Cell_wall_metabolism_enzyme"/>
</dbReference>
<feature type="region of interest" description="Disordered" evidence="3">
    <location>
        <begin position="263"/>
        <end position="283"/>
    </location>
</feature>
<feature type="region of interest" description="Disordered" evidence="3">
    <location>
        <begin position="1"/>
        <end position="21"/>
    </location>
</feature>
<protein>
    <submittedName>
        <fullName evidence="7">Peptidoglycan DD-metalloendopeptidase family protein</fullName>
    </submittedName>
</protein>
<name>A0ABS6A8P2_9GAMM</name>
<dbReference type="CDD" id="cd12797">
    <property type="entry name" value="M23_peptidase"/>
    <property type="match status" value="1"/>
</dbReference>
<keyword evidence="2" id="KW-0645">Protease</keyword>
<dbReference type="Pfam" id="PF19425">
    <property type="entry name" value="Csd3_N2"/>
    <property type="match status" value="1"/>
</dbReference>
<keyword evidence="2" id="KW-0378">Hydrolase</keyword>
<sequence length="416" mass="45808">MKTSPALTQKPLAEKDSSEPRLLEQYAKDNFSSTSKEWSEESLYSGVRVRHVQPGDTLSEIFQASEVPSADLSRIMEADAEYLSLETLKPGSELSFLYGSDGEFSGLALRLDAARKIAYMKLPDGRFEYQKLEKDTHWVSEVLRGRIDGSLYASALRSGLTRAQVLLIDQLLGSKLDFRRDLRAGDTFTVMVGHEMTDSHGTGNTRLEAVSLARGSRTLSAFLFDDGNYYNEKGESVTPAFLRWPTQKPFRVSSAFNQNRLHPITGRRSPHNGVDLATPTGTPIVSTGDGTVRRIGNHPYAGKYIDIDHGGAHATRYLHLHKVLVKKGAQVQRGQKIALSGNTGRSTGPHLHFELHINGRPVDPLTADIPTAASVPRGAIARFKEQLSEQLAIMKYAASRSELFTADTPSSLKPKS</sequence>
<evidence type="ECO:0000259" key="4">
    <source>
        <dbReference type="Pfam" id="PF01551"/>
    </source>
</evidence>
<evidence type="ECO:0000313" key="7">
    <source>
        <dbReference type="EMBL" id="MBU2874548.1"/>
    </source>
</evidence>
<dbReference type="PANTHER" id="PTHR21666:SF292">
    <property type="entry name" value="MUREIN DD-ENDOPEPTIDASE MEPM"/>
    <property type="match status" value="1"/>
</dbReference>
<feature type="domain" description="M23ase beta-sheet core" evidence="4">
    <location>
        <begin position="270"/>
        <end position="364"/>
    </location>
</feature>
<accession>A0ABS6A8P2</accession>
<proteinExistence type="predicted"/>